<dbReference type="EMBL" id="CP033972">
    <property type="protein sequence ID" value="AZG48510.1"/>
    <property type="molecule type" value="Genomic_DNA"/>
</dbReference>
<reference evidence="2 3" key="1">
    <citation type="submission" date="2018-11" db="EMBL/GenBank/DDBJ databases">
        <title>Gordonia insulae sp. nov., isolated from an island soil.</title>
        <authorList>
            <person name="Kim Y.S."/>
            <person name="Kim S.B."/>
        </authorList>
    </citation>
    <scope>NUCLEOTIDE SEQUENCE [LARGE SCALE GENOMIC DNA]</scope>
    <source>
        <strain evidence="2 3">MMS17-SY073</strain>
    </source>
</reference>
<protein>
    <recommendedName>
        <fullName evidence="1">DUF6891 domain-containing protein</fullName>
    </recommendedName>
</protein>
<sequence length="222" mass="25411">MQAPHLTDLRDLVRSRLIPGFTGLTEIEADARDWAEDVGEPPDAAVVEVRRLWDERADAQQRWTEDGDYARLRAAFDELDADGVLARMNFSCCTRCATQAIDGERTPEPDRDDWYKFREWAYVYFHEQDAERLADEDAVLYLGYSAFRPHPTLPDSLLDAMSEGDVDAEHTAYERTETLLAEQIVGVLNRHGLDVAWSGSRHDRIGIRIVRWRKPLPHSAIS</sequence>
<organism evidence="2 3">
    <name type="scientific">Gordonia insulae</name>
    <dbReference type="NCBI Taxonomy" id="2420509"/>
    <lineage>
        <taxon>Bacteria</taxon>
        <taxon>Bacillati</taxon>
        <taxon>Actinomycetota</taxon>
        <taxon>Actinomycetes</taxon>
        <taxon>Mycobacteriales</taxon>
        <taxon>Gordoniaceae</taxon>
        <taxon>Gordonia</taxon>
    </lineage>
</organism>
<evidence type="ECO:0000313" key="2">
    <source>
        <dbReference type="EMBL" id="AZG48510.1"/>
    </source>
</evidence>
<name>A0A3G8JWF0_9ACTN</name>
<dbReference type="AlphaFoldDB" id="A0A3G8JWF0"/>
<feature type="domain" description="DUF6891" evidence="1">
    <location>
        <begin position="7"/>
        <end position="214"/>
    </location>
</feature>
<dbReference type="OrthoDB" id="5515732at2"/>
<accession>A0A3G8JWF0</accession>
<dbReference type="Proteomes" id="UP000271469">
    <property type="component" value="Chromosome"/>
</dbReference>
<evidence type="ECO:0000259" key="1">
    <source>
        <dbReference type="Pfam" id="PF21831"/>
    </source>
</evidence>
<proteinExistence type="predicted"/>
<dbReference type="RefSeq" id="WP_124710706.1">
    <property type="nucleotide sequence ID" value="NZ_CP033972.1"/>
</dbReference>
<keyword evidence="3" id="KW-1185">Reference proteome</keyword>
<evidence type="ECO:0000313" key="3">
    <source>
        <dbReference type="Proteomes" id="UP000271469"/>
    </source>
</evidence>
<dbReference type="Pfam" id="PF21831">
    <property type="entry name" value="DUF6891"/>
    <property type="match status" value="1"/>
</dbReference>
<dbReference type="KEGG" id="gom:D7316_05127"/>
<dbReference type="InterPro" id="IPR054186">
    <property type="entry name" value="DUF6891"/>
</dbReference>
<gene>
    <name evidence="2" type="ORF">D7316_05127</name>
</gene>